<comment type="similarity">
    <text evidence="1 7">Belongs to the ferritin family. Prokaryotic subfamily.</text>
</comment>
<feature type="domain" description="Ferritin-like diiron" evidence="8">
    <location>
        <begin position="1"/>
        <end position="146"/>
    </location>
</feature>
<dbReference type="Proteomes" id="UP000190774">
    <property type="component" value="Unassembled WGS sequence"/>
</dbReference>
<dbReference type="OrthoDB" id="9801481at2"/>
<comment type="function">
    <text evidence="7">Iron-storage protein.</text>
</comment>
<dbReference type="GO" id="GO:0004322">
    <property type="term" value="F:ferroxidase activity"/>
    <property type="evidence" value="ECO:0007669"/>
    <property type="project" value="TreeGrafter"/>
</dbReference>
<feature type="binding site" evidence="6">
    <location>
        <position position="128"/>
    </location>
    <ligand>
        <name>Fe cation</name>
        <dbReference type="ChEBI" id="CHEBI:24875"/>
        <label>1</label>
    </ligand>
</feature>
<keyword evidence="3 6" id="KW-0479">Metal-binding</keyword>
<reference evidence="10" key="1">
    <citation type="submission" date="2017-02" db="EMBL/GenBank/DDBJ databases">
        <authorList>
            <person name="Varghese N."/>
            <person name="Submissions S."/>
        </authorList>
    </citation>
    <scope>NUCLEOTIDE SEQUENCE [LARGE SCALE GENOMIC DNA]</scope>
    <source>
        <strain evidence="10">ATCC 700200</strain>
    </source>
</reference>
<dbReference type="EC" id="1.16.3.2" evidence="7"/>
<dbReference type="SUPFAM" id="SSF47240">
    <property type="entry name" value="Ferritin-like"/>
    <property type="match status" value="1"/>
</dbReference>
<dbReference type="EMBL" id="FUYE01000015">
    <property type="protein sequence ID" value="SKB03744.1"/>
    <property type="molecule type" value="Genomic_DNA"/>
</dbReference>
<dbReference type="RefSeq" id="WP_078815052.1">
    <property type="nucleotide sequence ID" value="NZ_FUYE01000015.1"/>
</dbReference>
<dbReference type="InterPro" id="IPR001519">
    <property type="entry name" value="Ferritin"/>
</dbReference>
<sequence>MTLNPKLTELLNEQINNEMSSSYIYLAMAAWFEQTPYAGFASWMFNQSREETMHALKFYQYLVDRDAVVSLKPIAQPKASFESPIDVFEHSLKQEQAVTQQINDLYDLAEQVKDHSSKNLLLWFLNEQIEEEKTVRDMLDRLKLAGTDPASLLVLDREAAQRQSAEGSGGKGGHGH</sequence>
<keyword evidence="5 6" id="KW-0408">Iron</keyword>
<accession>A0A1T4YPH0</accession>
<protein>
    <recommendedName>
        <fullName evidence="7">Ferritin</fullName>
        <ecNumber evidence="7">1.16.3.2</ecNumber>
    </recommendedName>
</protein>
<organism evidence="9 10">
    <name type="scientific">Prosthecobacter debontii</name>
    <dbReference type="NCBI Taxonomy" id="48467"/>
    <lineage>
        <taxon>Bacteria</taxon>
        <taxon>Pseudomonadati</taxon>
        <taxon>Verrucomicrobiota</taxon>
        <taxon>Verrucomicrobiia</taxon>
        <taxon>Verrucomicrobiales</taxon>
        <taxon>Verrucomicrobiaceae</taxon>
        <taxon>Prosthecobacter</taxon>
    </lineage>
</organism>
<dbReference type="InterPro" id="IPR008331">
    <property type="entry name" value="Ferritin_DPS_dom"/>
</dbReference>
<dbReference type="Gene3D" id="1.20.1260.10">
    <property type="match status" value="1"/>
</dbReference>
<evidence type="ECO:0000256" key="2">
    <source>
        <dbReference type="ARBA" id="ARBA00022434"/>
    </source>
</evidence>
<evidence type="ECO:0000256" key="4">
    <source>
        <dbReference type="ARBA" id="ARBA00023002"/>
    </source>
</evidence>
<dbReference type="PROSITE" id="PS50905">
    <property type="entry name" value="FERRITIN_LIKE"/>
    <property type="match status" value="1"/>
</dbReference>
<proteinExistence type="inferred from homology"/>
<dbReference type="Pfam" id="PF00210">
    <property type="entry name" value="Ferritin"/>
    <property type="match status" value="1"/>
</dbReference>
<dbReference type="GO" id="GO:0006879">
    <property type="term" value="P:intracellular iron ion homeostasis"/>
    <property type="evidence" value="ECO:0007669"/>
    <property type="project" value="UniProtKB-KW"/>
</dbReference>
<keyword evidence="7" id="KW-0963">Cytoplasm</keyword>
<dbReference type="GO" id="GO:0006826">
    <property type="term" value="P:iron ion transport"/>
    <property type="evidence" value="ECO:0007669"/>
    <property type="project" value="InterPro"/>
</dbReference>
<gene>
    <name evidence="9" type="ORF">SAMN02745166_03899</name>
</gene>
<dbReference type="InterPro" id="IPR041719">
    <property type="entry name" value="Ferritin_prok"/>
</dbReference>
<evidence type="ECO:0000313" key="9">
    <source>
        <dbReference type="EMBL" id="SKB03744.1"/>
    </source>
</evidence>
<evidence type="ECO:0000256" key="7">
    <source>
        <dbReference type="RuleBase" id="RU361145"/>
    </source>
</evidence>
<evidence type="ECO:0000259" key="8">
    <source>
        <dbReference type="PROSITE" id="PS50905"/>
    </source>
</evidence>
<dbReference type="InterPro" id="IPR009078">
    <property type="entry name" value="Ferritin-like_SF"/>
</dbReference>
<dbReference type="FunFam" id="1.20.1260.10:FF:000001">
    <property type="entry name" value="Non-heme ferritin"/>
    <property type="match status" value="1"/>
</dbReference>
<evidence type="ECO:0000313" key="10">
    <source>
        <dbReference type="Proteomes" id="UP000190774"/>
    </source>
</evidence>
<dbReference type="PANTHER" id="PTHR11431">
    <property type="entry name" value="FERRITIN"/>
    <property type="match status" value="1"/>
</dbReference>
<dbReference type="GO" id="GO:0042802">
    <property type="term" value="F:identical protein binding"/>
    <property type="evidence" value="ECO:0007669"/>
    <property type="project" value="UniProtKB-ARBA"/>
</dbReference>
<evidence type="ECO:0000256" key="1">
    <source>
        <dbReference type="ARBA" id="ARBA00006950"/>
    </source>
</evidence>
<feature type="binding site" evidence="6">
    <location>
        <position position="51"/>
    </location>
    <ligand>
        <name>Fe cation</name>
        <dbReference type="ChEBI" id="CHEBI:24875"/>
        <label>1</label>
    </ligand>
</feature>
<feature type="binding site" evidence="6">
    <location>
        <position position="95"/>
    </location>
    <ligand>
        <name>Fe cation</name>
        <dbReference type="ChEBI" id="CHEBI:24875"/>
        <label>1</label>
    </ligand>
</feature>
<name>A0A1T4YPH0_9BACT</name>
<dbReference type="InterPro" id="IPR012347">
    <property type="entry name" value="Ferritin-like"/>
</dbReference>
<keyword evidence="4" id="KW-0560">Oxidoreductase</keyword>
<evidence type="ECO:0000256" key="3">
    <source>
        <dbReference type="ARBA" id="ARBA00022723"/>
    </source>
</evidence>
<dbReference type="STRING" id="48467.SAMN02745166_03899"/>
<dbReference type="PANTHER" id="PTHR11431:SF127">
    <property type="entry name" value="BACTERIAL NON-HEME FERRITIN"/>
    <property type="match status" value="1"/>
</dbReference>
<evidence type="ECO:0000256" key="5">
    <source>
        <dbReference type="ARBA" id="ARBA00023004"/>
    </source>
</evidence>
<dbReference type="CDD" id="cd01055">
    <property type="entry name" value="Nonheme_Ferritin"/>
    <property type="match status" value="1"/>
</dbReference>
<dbReference type="GO" id="GO:0008199">
    <property type="term" value="F:ferric iron binding"/>
    <property type="evidence" value="ECO:0007669"/>
    <property type="project" value="InterPro"/>
</dbReference>
<feature type="binding site" evidence="6">
    <location>
        <position position="18"/>
    </location>
    <ligand>
        <name>Fe cation</name>
        <dbReference type="ChEBI" id="CHEBI:24875"/>
        <label>1</label>
    </ligand>
</feature>
<dbReference type="InterPro" id="IPR009040">
    <property type="entry name" value="Ferritin-like_diiron"/>
</dbReference>
<comment type="catalytic activity">
    <reaction evidence="7">
        <text>4 Fe(2+) + O2 + 6 H2O = 4 iron(III) oxide-hydroxide + 12 H(+)</text>
        <dbReference type="Rhea" id="RHEA:11972"/>
        <dbReference type="ChEBI" id="CHEBI:15377"/>
        <dbReference type="ChEBI" id="CHEBI:15378"/>
        <dbReference type="ChEBI" id="CHEBI:15379"/>
        <dbReference type="ChEBI" id="CHEBI:29033"/>
        <dbReference type="ChEBI" id="CHEBI:78619"/>
        <dbReference type="EC" id="1.16.3.2"/>
    </reaction>
</comment>
<dbReference type="GO" id="GO:0005829">
    <property type="term" value="C:cytosol"/>
    <property type="evidence" value="ECO:0007669"/>
    <property type="project" value="TreeGrafter"/>
</dbReference>
<keyword evidence="2 7" id="KW-0409">Iron storage</keyword>
<feature type="binding site" evidence="6">
    <location>
        <position position="54"/>
    </location>
    <ligand>
        <name>Fe cation</name>
        <dbReference type="ChEBI" id="CHEBI:24875"/>
        <label>1</label>
    </ligand>
</feature>
<comment type="subcellular location">
    <subcellularLocation>
        <location evidence="7">Cytoplasm</location>
    </subcellularLocation>
</comment>
<dbReference type="AlphaFoldDB" id="A0A1T4YPH0"/>
<keyword evidence="10" id="KW-1185">Reference proteome</keyword>
<evidence type="ECO:0000256" key="6">
    <source>
        <dbReference type="PIRSR" id="PIRSR601519-1"/>
    </source>
</evidence>
<dbReference type="GO" id="GO:0008198">
    <property type="term" value="F:ferrous iron binding"/>
    <property type="evidence" value="ECO:0007669"/>
    <property type="project" value="TreeGrafter"/>
</dbReference>